<gene>
    <name evidence="1" type="ORF">A21D_00014</name>
</gene>
<name>A0A2K9J2B2_9BACI</name>
<sequence length="89" mass="10115">MASKVTHIKLSDPKKDTTEEIVKVKLSNGQVETVAEVVKWIDKNYKYYYTNVDGSEAEIESVHPAGRDPYIRTKANKTTKDNLLSLPKF</sequence>
<evidence type="ECO:0008006" key="3">
    <source>
        <dbReference type="Google" id="ProtNLM"/>
    </source>
</evidence>
<dbReference type="EMBL" id="CP018622">
    <property type="protein sequence ID" value="AUJ23130.1"/>
    <property type="molecule type" value="Genomic_DNA"/>
</dbReference>
<evidence type="ECO:0000313" key="2">
    <source>
        <dbReference type="Proteomes" id="UP000234237"/>
    </source>
</evidence>
<reference evidence="2" key="1">
    <citation type="submission" date="2016-11" db="EMBL/GenBank/DDBJ databases">
        <title>Complete genome sequence of Virgibacillus pantothenticus 21D, a halophilic bacterium isolated from the deep hypersaline anoxic basin Discovery in the Mediterranean Sea.</title>
        <authorList>
            <person name="Zeaiter Z."/>
            <person name="Booth J.M."/>
            <person name="Prosdocimi E.M."/>
            <person name="Mapelli F."/>
            <person name="Fusi M."/>
            <person name="Daffonchio D."/>
            <person name="Borin S."/>
            <person name="Crotti E."/>
        </authorList>
    </citation>
    <scope>NUCLEOTIDE SEQUENCE [LARGE SCALE GENOMIC DNA]</scope>
    <source>
        <strain evidence="2">21D</strain>
    </source>
</reference>
<dbReference type="Pfam" id="PF13031">
    <property type="entry name" value="DUF3892"/>
    <property type="match status" value="1"/>
</dbReference>
<organism evidence="1 2">
    <name type="scientific">Virgibacillus dokdonensis</name>
    <dbReference type="NCBI Taxonomy" id="302167"/>
    <lineage>
        <taxon>Bacteria</taxon>
        <taxon>Bacillati</taxon>
        <taxon>Bacillota</taxon>
        <taxon>Bacilli</taxon>
        <taxon>Bacillales</taxon>
        <taxon>Bacillaceae</taxon>
        <taxon>Virgibacillus</taxon>
    </lineage>
</organism>
<dbReference type="AlphaFoldDB" id="A0A2K9J2B2"/>
<dbReference type="RefSeq" id="WP_101932326.1">
    <property type="nucleotide sequence ID" value="NZ_CP018622.1"/>
</dbReference>
<dbReference type="Proteomes" id="UP000234237">
    <property type="component" value="Chromosome"/>
</dbReference>
<evidence type="ECO:0000313" key="1">
    <source>
        <dbReference type="EMBL" id="AUJ23130.1"/>
    </source>
</evidence>
<accession>A0A2K9J2B2</accession>
<dbReference type="InterPro" id="IPR024997">
    <property type="entry name" value="DUF3892"/>
</dbReference>
<dbReference type="KEGG" id="vpn:A21D_00014"/>
<proteinExistence type="predicted"/>
<protein>
    <recommendedName>
        <fullName evidence="3">DUF3892 domain-containing protein</fullName>
    </recommendedName>
</protein>